<proteinExistence type="predicted"/>
<sequence length="113" mass="12303">MSTVKKVREACISASIPQSLPVIEAYEMEVSKSGPTCMSITYAFICQGDPEHINPMQHFRQAMVFLGLQGNTCSLSRGPIARSNALGNSTLKSSIPSIIIRGFRNLSSITRNI</sequence>
<keyword evidence="2" id="KW-1185">Reference proteome</keyword>
<dbReference type="Proteomes" id="UP000297452">
    <property type="component" value="Unassembled WGS sequence"/>
</dbReference>
<dbReference type="EMBL" id="PQXJ01000359">
    <property type="protein sequence ID" value="TGO51360.1"/>
    <property type="molecule type" value="Genomic_DNA"/>
</dbReference>
<comment type="caution">
    <text evidence="1">The sequence shown here is derived from an EMBL/GenBank/DDBJ whole genome shotgun (WGS) entry which is preliminary data.</text>
</comment>
<evidence type="ECO:0000313" key="2">
    <source>
        <dbReference type="Proteomes" id="UP000297452"/>
    </source>
</evidence>
<gene>
    <name evidence="1" type="ORF">BOTNAR_0359g00100</name>
</gene>
<dbReference type="AlphaFoldDB" id="A0A4Z1HY55"/>
<accession>A0A4Z1HY55</accession>
<organism evidence="1 2">
    <name type="scientific">Botryotinia narcissicola</name>
    <dbReference type="NCBI Taxonomy" id="278944"/>
    <lineage>
        <taxon>Eukaryota</taxon>
        <taxon>Fungi</taxon>
        <taxon>Dikarya</taxon>
        <taxon>Ascomycota</taxon>
        <taxon>Pezizomycotina</taxon>
        <taxon>Leotiomycetes</taxon>
        <taxon>Helotiales</taxon>
        <taxon>Sclerotiniaceae</taxon>
        <taxon>Botryotinia</taxon>
    </lineage>
</organism>
<name>A0A4Z1HY55_9HELO</name>
<evidence type="ECO:0000313" key="1">
    <source>
        <dbReference type="EMBL" id="TGO51360.1"/>
    </source>
</evidence>
<protein>
    <submittedName>
        <fullName evidence="1">Uncharacterized protein</fullName>
    </submittedName>
</protein>
<reference evidence="1 2" key="1">
    <citation type="submission" date="2017-12" db="EMBL/GenBank/DDBJ databases">
        <title>Comparative genomics of Botrytis spp.</title>
        <authorList>
            <person name="Valero-Jimenez C.A."/>
            <person name="Tapia P."/>
            <person name="Veloso J."/>
            <person name="Silva-Moreno E."/>
            <person name="Staats M."/>
            <person name="Valdes J.H."/>
            <person name="Van Kan J.A.L."/>
        </authorList>
    </citation>
    <scope>NUCLEOTIDE SEQUENCE [LARGE SCALE GENOMIC DNA]</scope>
    <source>
        <strain evidence="1 2">MUCL2120</strain>
    </source>
</reference>